<dbReference type="PANTHER" id="PTHR30015:SF6">
    <property type="entry name" value="SLL1429 PROTEIN"/>
    <property type="match status" value="1"/>
</dbReference>
<dbReference type="PANTHER" id="PTHR30015">
    <property type="entry name" value="MRR RESTRICTION SYSTEM PROTEIN"/>
    <property type="match status" value="1"/>
</dbReference>
<evidence type="ECO:0000313" key="2">
    <source>
        <dbReference type="EMBL" id="SFQ05932.1"/>
    </source>
</evidence>
<dbReference type="Proteomes" id="UP000198784">
    <property type="component" value="Unassembled WGS sequence"/>
</dbReference>
<protein>
    <submittedName>
        <fullName evidence="2">Restriction endonuclease</fullName>
    </submittedName>
</protein>
<keyword evidence="3" id="KW-1185">Reference proteome</keyword>
<dbReference type="GO" id="GO:0009307">
    <property type="term" value="P:DNA restriction-modification system"/>
    <property type="evidence" value="ECO:0007669"/>
    <property type="project" value="InterPro"/>
</dbReference>
<keyword evidence="2" id="KW-0255">Endonuclease</keyword>
<accession>A0A1I5VEW7</accession>
<dbReference type="AlphaFoldDB" id="A0A1I5VEW7"/>
<dbReference type="OrthoDB" id="9797274at2"/>
<dbReference type="RefSeq" id="WP_090504206.1">
    <property type="nucleotide sequence ID" value="NZ_FOWX01000030.1"/>
</dbReference>
<dbReference type="EMBL" id="FOWX01000030">
    <property type="protein sequence ID" value="SFQ05932.1"/>
    <property type="molecule type" value="Genomic_DNA"/>
</dbReference>
<proteinExistence type="predicted"/>
<dbReference type="Pfam" id="PF04471">
    <property type="entry name" value="Mrr_cat"/>
    <property type="match status" value="1"/>
</dbReference>
<dbReference type="InterPro" id="IPR011856">
    <property type="entry name" value="tRNA_endonuc-like_dom_sf"/>
</dbReference>
<dbReference type="Gene3D" id="3.40.1350.10">
    <property type="match status" value="1"/>
</dbReference>
<dbReference type="GO" id="GO:0015666">
    <property type="term" value="F:restriction endodeoxyribonuclease activity"/>
    <property type="evidence" value="ECO:0007669"/>
    <property type="project" value="TreeGrafter"/>
</dbReference>
<evidence type="ECO:0000259" key="1">
    <source>
        <dbReference type="Pfam" id="PF04471"/>
    </source>
</evidence>
<dbReference type="InterPro" id="IPR052906">
    <property type="entry name" value="Type_IV_Methyl-Rstrct_Enzyme"/>
</dbReference>
<evidence type="ECO:0000313" key="3">
    <source>
        <dbReference type="Proteomes" id="UP000198784"/>
    </source>
</evidence>
<dbReference type="STRING" id="289003.SAMN05216190_13051"/>
<feature type="domain" description="Restriction endonuclease type IV Mrr" evidence="1">
    <location>
        <begin position="245"/>
        <end position="339"/>
    </location>
</feature>
<reference evidence="3" key="1">
    <citation type="submission" date="2016-10" db="EMBL/GenBank/DDBJ databases">
        <authorList>
            <person name="Varghese N."/>
            <person name="Submissions S."/>
        </authorList>
    </citation>
    <scope>NUCLEOTIDE SEQUENCE [LARGE SCALE GENOMIC DNA]</scope>
    <source>
        <strain evidence="3">DSM 17834</strain>
    </source>
</reference>
<sequence length="359" mass="40971">MNNELNEKIKQHDIIKQQITVFIENIKTIFNDRSINTLVDSCLSYFPANDNDGFLFYTNDTTQDIATTLDGLEGTFTLLANNLETKHNKYLITESLAYTLKYYFATSDSKESPFAEFYALSMLLYTINSWLEADLYSPIDNLISDLKNDCLNQKHILYERRRQLTKKDIYGFVDFSAWEKEKFDYSTKLIASHDIDSNDNLGFSILSLLVNNVVDSCIGDLDIDTKNFLATEHDPEPTNHKKGLDYETECLTLFRESGWTAMETPKTGDMGADIIAQKRGFNVVAQCKNWAGKIDTSAIQEISTAKLYYEADLALLICETEQTRQAQEMAQKLGILAIKKEDIPVVEILIIKKLTRNTI</sequence>
<keyword evidence="2" id="KW-0540">Nuclease</keyword>
<name>A0A1I5VEW7_9PSED</name>
<dbReference type="SUPFAM" id="SSF52980">
    <property type="entry name" value="Restriction endonuclease-like"/>
    <property type="match status" value="1"/>
</dbReference>
<dbReference type="InterPro" id="IPR007560">
    <property type="entry name" value="Restrct_endonuc_IV_Mrr"/>
</dbReference>
<dbReference type="GO" id="GO:0003677">
    <property type="term" value="F:DNA binding"/>
    <property type="evidence" value="ECO:0007669"/>
    <property type="project" value="InterPro"/>
</dbReference>
<gene>
    <name evidence="2" type="ORF">SAMN05216190_13051</name>
</gene>
<dbReference type="InterPro" id="IPR011335">
    <property type="entry name" value="Restrct_endonuc-II-like"/>
</dbReference>
<organism evidence="2 3">
    <name type="scientific">Pseudomonas borbori</name>
    <dbReference type="NCBI Taxonomy" id="289003"/>
    <lineage>
        <taxon>Bacteria</taxon>
        <taxon>Pseudomonadati</taxon>
        <taxon>Pseudomonadota</taxon>
        <taxon>Gammaproteobacteria</taxon>
        <taxon>Pseudomonadales</taxon>
        <taxon>Pseudomonadaceae</taxon>
        <taxon>Pseudomonas</taxon>
    </lineage>
</organism>
<keyword evidence="2" id="KW-0378">Hydrolase</keyword>